<dbReference type="AlphaFoldDB" id="A0A5N6LUN6"/>
<name>A0A5N6LUN6_9ASTR</name>
<organism evidence="2 3">
    <name type="scientific">Mikania micrantha</name>
    <name type="common">bitter vine</name>
    <dbReference type="NCBI Taxonomy" id="192012"/>
    <lineage>
        <taxon>Eukaryota</taxon>
        <taxon>Viridiplantae</taxon>
        <taxon>Streptophyta</taxon>
        <taxon>Embryophyta</taxon>
        <taxon>Tracheophyta</taxon>
        <taxon>Spermatophyta</taxon>
        <taxon>Magnoliopsida</taxon>
        <taxon>eudicotyledons</taxon>
        <taxon>Gunneridae</taxon>
        <taxon>Pentapetalae</taxon>
        <taxon>asterids</taxon>
        <taxon>campanulids</taxon>
        <taxon>Asterales</taxon>
        <taxon>Asteraceae</taxon>
        <taxon>Asteroideae</taxon>
        <taxon>Heliantheae alliance</taxon>
        <taxon>Eupatorieae</taxon>
        <taxon>Mikania</taxon>
    </lineage>
</organism>
<feature type="compositionally biased region" description="Basic and acidic residues" evidence="1">
    <location>
        <begin position="60"/>
        <end position="75"/>
    </location>
</feature>
<feature type="region of interest" description="Disordered" evidence="1">
    <location>
        <begin position="1"/>
        <end position="84"/>
    </location>
</feature>
<sequence>MKVKQKGRQAVADREKNVAARRRPKEADSDQQRGRKRPTRRRRTGVKKTAAGSELRPRKKERDLRLEESLDRRPEGVTGDRMIT</sequence>
<comment type="caution">
    <text evidence="2">The sequence shown here is derived from an EMBL/GenBank/DDBJ whole genome shotgun (WGS) entry which is preliminary data.</text>
</comment>
<keyword evidence="3" id="KW-1185">Reference proteome</keyword>
<dbReference type="Proteomes" id="UP000326396">
    <property type="component" value="Linkage Group LG8"/>
</dbReference>
<proteinExistence type="predicted"/>
<evidence type="ECO:0000313" key="2">
    <source>
        <dbReference type="EMBL" id="KAD2805005.1"/>
    </source>
</evidence>
<evidence type="ECO:0000256" key="1">
    <source>
        <dbReference type="SAM" id="MobiDB-lite"/>
    </source>
</evidence>
<feature type="compositionally biased region" description="Basic residues" evidence="1">
    <location>
        <begin position="34"/>
        <end position="46"/>
    </location>
</feature>
<gene>
    <name evidence="2" type="ORF">E3N88_38382</name>
</gene>
<dbReference type="EMBL" id="SZYD01000018">
    <property type="protein sequence ID" value="KAD2805005.1"/>
    <property type="molecule type" value="Genomic_DNA"/>
</dbReference>
<reference evidence="2 3" key="1">
    <citation type="submission" date="2019-05" db="EMBL/GenBank/DDBJ databases">
        <title>Mikania micrantha, genome provides insights into the molecular mechanism of rapid growth.</title>
        <authorList>
            <person name="Liu B."/>
        </authorList>
    </citation>
    <scope>NUCLEOTIDE SEQUENCE [LARGE SCALE GENOMIC DNA]</scope>
    <source>
        <strain evidence="2">NLD-2019</strain>
        <tissue evidence="2">Leaf</tissue>
    </source>
</reference>
<evidence type="ECO:0000313" key="3">
    <source>
        <dbReference type="Proteomes" id="UP000326396"/>
    </source>
</evidence>
<protein>
    <submittedName>
        <fullName evidence="2">Uncharacterized protein</fullName>
    </submittedName>
</protein>
<accession>A0A5N6LUN6</accession>